<protein>
    <submittedName>
        <fullName evidence="2">BQ5605_C013g07380 protein</fullName>
    </submittedName>
</protein>
<organism evidence="2 3">
    <name type="scientific">Microbotryum silenes-dioicae</name>
    <dbReference type="NCBI Taxonomy" id="796604"/>
    <lineage>
        <taxon>Eukaryota</taxon>
        <taxon>Fungi</taxon>
        <taxon>Dikarya</taxon>
        <taxon>Basidiomycota</taxon>
        <taxon>Pucciniomycotina</taxon>
        <taxon>Microbotryomycetes</taxon>
        <taxon>Microbotryales</taxon>
        <taxon>Microbotryaceae</taxon>
        <taxon>Microbotryum</taxon>
    </lineage>
</organism>
<dbReference type="AlphaFoldDB" id="A0A2X0LV93"/>
<dbReference type="EMBL" id="FQNC01000013">
    <property type="protein sequence ID" value="SGY15484.1"/>
    <property type="molecule type" value="Genomic_DNA"/>
</dbReference>
<reference evidence="2 3" key="1">
    <citation type="submission" date="2016-11" db="EMBL/GenBank/DDBJ databases">
        <authorList>
            <person name="Jaros S."/>
            <person name="Januszkiewicz K."/>
            <person name="Wedrychowicz H."/>
        </authorList>
    </citation>
    <scope>NUCLEOTIDE SEQUENCE [LARGE SCALE GENOMIC DNA]</scope>
</reference>
<evidence type="ECO:0000313" key="2">
    <source>
        <dbReference type="EMBL" id="SGY15484.1"/>
    </source>
</evidence>
<keyword evidence="3" id="KW-1185">Reference proteome</keyword>
<gene>
    <name evidence="2" type="primary">BQ5605_C013g07380</name>
    <name evidence="2" type="ORF">BQ5605_C013G07380</name>
</gene>
<evidence type="ECO:0000256" key="1">
    <source>
        <dbReference type="SAM" id="MobiDB-lite"/>
    </source>
</evidence>
<feature type="region of interest" description="Disordered" evidence="1">
    <location>
        <begin position="1"/>
        <end position="69"/>
    </location>
</feature>
<evidence type="ECO:0000313" key="3">
    <source>
        <dbReference type="Proteomes" id="UP000249464"/>
    </source>
</evidence>
<accession>A0A2X0LV93</accession>
<sequence length="69" mass="7816">MKSWLHSGDIRGRHGRNLQGGSQLMEGHVRFRLSGRATPSEQAQLKSDPVQRFNQHSDIPMPACAQRYT</sequence>
<name>A0A2X0LV93_9BASI</name>
<proteinExistence type="predicted"/>
<dbReference type="Proteomes" id="UP000249464">
    <property type="component" value="Unassembled WGS sequence"/>
</dbReference>